<proteinExistence type="predicted"/>
<gene>
    <name evidence="10" type="ORF">A6M13_06925</name>
</gene>
<dbReference type="STRING" id="33978.A6M13_06925"/>
<dbReference type="GO" id="GO:0030295">
    <property type="term" value="F:protein kinase activator activity"/>
    <property type="evidence" value="ECO:0007669"/>
    <property type="project" value="TreeGrafter"/>
</dbReference>
<dbReference type="GO" id="GO:0004673">
    <property type="term" value="F:protein histidine kinase activity"/>
    <property type="evidence" value="ECO:0007669"/>
    <property type="project" value="UniProtKB-EC"/>
</dbReference>
<comment type="catalytic activity">
    <reaction evidence="1">
        <text>ATP + protein L-histidine = ADP + protein N-phospho-L-histidine.</text>
        <dbReference type="EC" id="2.7.13.3"/>
    </reaction>
</comment>
<feature type="domain" description="Histidine kinase" evidence="9">
    <location>
        <begin position="1"/>
        <end position="162"/>
    </location>
</feature>
<keyword evidence="11" id="KW-1185">Reference proteome</keyword>
<dbReference type="InterPro" id="IPR036890">
    <property type="entry name" value="HATPase_C_sf"/>
</dbReference>
<evidence type="ECO:0000259" key="9">
    <source>
        <dbReference type="PROSITE" id="PS50109"/>
    </source>
</evidence>
<dbReference type="EC" id="2.7.13.3" evidence="3"/>
<evidence type="ECO:0000256" key="6">
    <source>
        <dbReference type="ARBA" id="ARBA00022777"/>
    </source>
</evidence>
<organism evidence="10 11">
    <name type="scientific">Caryophanon tenue</name>
    <dbReference type="NCBI Taxonomy" id="33978"/>
    <lineage>
        <taxon>Bacteria</taxon>
        <taxon>Bacillati</taxon>
        <taxon>Bacillota</taxon>
        <taxon>Bacilli</taxon>
        <taxon>Bacillales</taxon>
        <taxon>Caryophanaceae</taxon>
        <taxon>Caryophanon</taxon>
    </lineage>
</organism>
<keyword evidence="6" id="KW-0418">Kinase</keyword>
<evidence type="ECO:0000313" key="10">
    <source>
        <dbReference type="EMBL" id="OCS82602.1"/>
    </source>
</evidence>
<dbReference type="InterPro" id="IPR003594">
    <property type="entry name" value="HATPase_dom"/>
</dbReference>
<evidence type="ECO:0000256" key="1">
    <source>
        <dbReference type="ARBA" id="ARBA00000085"/>
    </source>
</evidence>
<dbReference type="InterPro" id="IPR005467">
    <property type="entry name" value="His_kinase_dom"/>
</dbReference>
<dbReference type="Pfam" id="PF02518">
    <property type="entry name" value="HATPase_c"/>
    <property type="match status" value="1"/>
</dbReference>
<keyword evidence="8" id="KW-0902">Two-component regulatory system</keyword>
<reference evidence="10 11" key="1">
    <citation type="submission" date="2016-07" db="EMBL/GenBank/DDBJ databases">
        <title>Caryophanon tenue genome sequencing.</title>
        <authorList>
            <person name="Verma A."/>
            <person name="Pal Y."/>
            <person name="Krishnamurthi S."/>
        </authorList>
    </citation>
    <scope>NUCLEOTIDE SEQUENCE [LARGE SCALE GENOMIC DNA]</scope>
    <source>
        <strain evidence="10 11">DSM 14152</strain>
    </source>
</reference>
<sequence>MVSARHVQRLEELLEVFFEYSYLVTQHQLVDNIPVNATALLQDVVAGYYVAFEQQQIAVEMPDNTIIVHSDATLLLRIFQNVLRNALKYADDALHLTIDQHTDRAMFTFCNTTTLEAHPQPERLLERFQTGDTTRKESVGLGLAIVALLTEKLGGTLTITHE</sequence>
<dbReference type="PANTHER" id="PTHR42878:SF7">
    <property type="entry name" value="SENSOR HISTIDINE KINASE GLRK"/>
    <property type="match status" value="1"/>
</dbReference>
<evidence type="ECO:0000256" key="5">
    <source>
        <dbReference type="ARBA" id="ARBA00022741"/>
    </source>
</evidence>
<dbReference type="Gene3D" id="3.30.565.10">
    <property type="entry name" value="Histidine kinase-like ATPase, C-terminal domain"/>
    <property type="match status" value="1"/>
</dbReference>
<dbReference type="AlphaFoldDB" id="A0A1C0Y605"/>
<comment type="subcellular location">
    <subcellularLocation>
        <location evidence="2">Membrane</location>
    </subcellularLocation>
</comment>
<name>A0A1C0Y605_9BACL</name>
<dbReference type="InterPro" id="IPR050351">
    <property type="entry name" value="BphY/WalK/GraS-like"/>
</dbReference>
<evidence type="ECO:0000256" key="4">
    <source>
        <dbReference type="ARBA" id="ARBA00022679"/>
    </source>
</evidence>
<dbReference type="OrthoDB" id="9792991at2"/>
<evidence type="ECO:0000313" key="11">
    <source>
        <dbReference type="Proteomes" id="UP000093199"/>
    </source>
</evidence>
<keyword evidence="4" id="KW-0808">Transferase</keyword>
<keyword evidence="5" id="KW-0547">Nucleotide-binding</keyword>
<accession>A0A1C0Y605</accession>
<evidence type="ECO:0000256" key="3">
    <source>
        <dbReference type="ARBA" id="ARBA00012438"/>
    </source>
</evidence>
<dbReference type="Proteomes" id="UP000093199">
    <property type="component" value="Unassembled WGS sequence"/>
</dbReference>
<dbReference type="SUPFAM" id="SSF55874">
    <property type="entry name" value="ATPase domain of HSP90 chaperone/DNA topoisomerase II/histidine kinase"/>
    <property type="match status" value="1"/>
</dbReference>
<evidence type="ECO:0000256" key="7">
    <source>
        <dbReference type="ARBA" id="ARBA00022840"/>
    </source>
</evidence>
<comment type="caution">
    <text evidence="10">The sequence shown here is derived from an EMBL/GenBank/DDBJ whole genome shotgun (WGS) entry which is preliminary data.</text>
</comment>
<dbReference type="GO" id="GO:0000156">
    <property type="term" value="F:phosphorelay response regulator activity"/>
    <property type="evidence" value="ECO:0007669"/>
    <property type="project" value="TreeGrafter"/>
</dbReference>
<dbReference type="EMBL" id="MASJ01000040">
    <property type="protein sequence ID" value="OCS82602.1"/>
    <property type="molecule type" value="Genomic_DNA"/>
</dbReference>
<evidence type="ECO:0000256" key="2">
    <source>
        <dbReference type="ARBA" id="ARBA00004370"/>
    </source>
</evidence>
<dbReference type="GO" id="GO:0005524">
    <property type="term" value="F:ATP binding"/>
    <property type="evidence" value="ECO:0007669"/>
    <property type="project" value="UniProtKB-KW"/>
</dbReference>
<keyword evidence="7" id="KW-0067">ATP-binding</keyword>
<dbReference type="PROSITE" id="PS50109">
    <property type="entry name" value="HIS_KIN"/>
    <property type="match status" value="1"/>
</dbReference>
<dbReference type="GO" id="GO:0007234">
    <property type="term" value="P:osmosensory signaling via phosphorelay pathway"/>
    <property type="evidence" value="ECO:0007669"/>
    <property type="project" value="TreeGrafter"/>
</dbReference>
<dbReference type="SMART" id="SM00387">
    <property type="entry name" value="HATPase_c"/>
    <property type="match status" value="1"/>
</dbReference>
<dbReference type="PANTHER" id="PTHR42878">
    <property type="entry name" value="TWO-COMPONENT HISTIDINE KINASE"/>
    <property type="match status" value="1"/>
</dbReference>
<evidence type="ECO:0000256" key="8">
    <source>
        <dbReference type="ARBA" id="ARBA00023012"/>
    </source>
</evidence>
<protein>
    <recommendedName>
        <fullName evidence="3">histidine kinase</fullName>
        <ecNumber evidence="3">2.7.13.3</ecNumber>
    </recommendedName>
</protein>